<protein>
    <recommendedName>
        <fullName evidence="1">peptidylprolyl isomerase</fullName>
        <ecNumber evidence="1">5.2.1.8</ecNumber>
    </recommendedName>
</protein>
<dbReference type="AlphaFoldDB" id="A0A2U2JEM2"/>
<dbReference type="EC" id="5.2.1.8" evidence="1"/>
<dbReference type="InterPro" id="IPR044665">
    <property type="entry name" value="E_coli_cyclophilin_A-like"/>
</dbReference>
<dbReference type="EMBL" id="QFFG01000001">
    <property type="protein sequence ID" value="PWG06774.1"/>
    <property type="molecule type" value="Genomic_DNA"/>
</dbReference>
<evidence type="ECO:0000259" key="4">
    <source>
        <dbReference type="Pfam" id="PF00160"/>
    </source>
</evidence>
<gene>
    <name evidence="5" type="ORF">DIS07_02755</name>
</gene>
<evidence type="ECO:0000256" key="3">
    <source>
        <dbReference type="ARBA" id="ARBA00023235"/>
    </source>
</evidence>
<evidence type="ECO:0000313" key="6">
    <source>
        <dbReference type="Proteomes" id="UP000245670"/>
    </source>
</evidence>
<organism evidence="5 6">
    <name type="scientific">Polaribacter aquimarinus</name>
    <dbReference type="NCBI Taxonomy" id="2100726"/>
    <lineage>
        <taxon>Bacteria</taxon>
        <taxon>Pseudomonadati</taxon>
        <taxon>Bacteroidota</taxon>
        <taxon>Flavobacteriia</taxon>
        <taxon>Flavobacteriales</taxon>
        <taxon>Flavobacteriaceae</taxon>
    </lineage>
</organism>
<dbReference type="PANTHER" id="PTHR43246">
    <property type="entry name" value="PEPTIDYL-PROLYL CIS-TRANS ISOMERASE CYP38, CHLOROPLASTIC"/>
    <property type="match status" value="1"/>
</dbReference>
<proteinExistence type="predicted"/>
<accession>A0A2U2JEM2</accession>
<evidence type="ECO:0000256" key="2">
    <source>
        <dbReference type="ARBA" id="ARBA00023110"/>
    </source>
</evidence>
<sequence>MKKIFYCLSLCLLMSCAKKIFSEKWTKKEAPEEFRARFETTKGNFDIYAKRSWSPKGVDRLYNLIKHKYYTEMPIFRVVPNFVAQFGIHKDSIINKVWNNFTLDDEPVIAKNDSMSIAFARGGKKTRTTQIFINLKNNHRLDTLTYSGVKGFPVIAKVTNGFENVLKFYDKYGDELGRRQDSINIYGNDFIKRKYPNVDYIKKAYLLKSK</sequence>
<reference evidence="5 6" key="1">
    <citation type="submission" date="2018-05" db="EMBL/GenBank/DDBJ databases">
        <title>Polaribacter aquimarinus sp. nov., isolated from sediment in a sediment of sea.</title>
        <authorList>
            <person name="Lu D."/>
        </authorList>
    </citation>
    <scope>NUCLEOTIDE SEQUENCE [LARGE SCALE GENOMIC DNA]</scope>
    <source>
        <strain evidence="5 6">ZY113</strain>
    </source>
</reference>
<dbReference type="InterPro" id="IPR002130">
    <property type="entry name" value="Cyclophilin-type_PPIase_dom"/>
</dbReference>
<dbReference type="Gene3D" id="2.40.100.10">
    <property type="entry name" value="Cyclophilin-like"/>
    <property type="match status" value="1"/>
</dbReference>
<dbReference type="Pfam" id="PF00160">
    <property type="entry name" value="Pro_isomerase"/>
    <property type="match status" value="1"/>
</dbReference>
<dbReference type="InterPro" id="IPR029000">
    <property type="entry name" value="Cyclophilin-like_dom_sf"/>
</dbReference>
<name>A0A2U2JEM2_9FLAO</name>
<keyword evidence="6" id="KW-1185">Reference proteome</keyword>
<dbReference type="OrthoDB" id="9807797at2"/>
<dbReference type="GO" id="GO:0003755">
    <property type="term" value="F:peptidyl-prolyl cis-trans isomerase activity"/>
    <property type="evidence" value="ECO:0007669"/>
    <property type="project" value="UniProtKB-KW"/>
</dbReference>
<keyword evidence="3 5" id="KW-0413">Isomerase</keyword>
<keyword evidence="2" id="KW-0697">Rotamase</keyword>
<dbReference type="RefSeq" id="WP_109403682.1">
    <property type="nucleotide sequence ID" value="NZ_QFFG01000001.1"/>
</dbReference>
<comment type="caution">
    <text evidence="5">The sequence shown here is derived from an EMBL/GenBank/DDBJ whole genome shotgun (WGS) entry which is preliminary data.</text>
</comment>
<evidence type="ECO:0000256" key="1">
    <source>
        <dbReference type="ARBA" id="ARBA00013194"/>
    </source>
</evidence>
<dbReference type="Proteomes" id="UP000245670">
    <property type="component" value="Unassembled WGS sequence"/>
</dbReference>
<dbReference type="SUPFAM" id="SSF50891">
    <property type="entry name" value="Cyclophilin-like"/>
    <property type="match status" value="1"/>
</dbReference>
<dbReference type="PROSITE" id="PS51257">
    <property type="entry name" value="PROKAR_LIPOPROTEIN"/>
    <property type="match status" value="1"/>
</dbReference>
<feature type="domain" description="PPIase cyclophilin-type" evidence="4">
    <location>
        <begin position="37"/>
        <end position="171"/>
    </location>
</feature>
<evidence type="ECO:0000313" key="5">
    <source>
        <dbReference type="EMBL" id="PWG06774.1"/>
    </source>
</evidence>